<dbReference type="SUPFAM" id="SSF46785">
    <property type="entry name" value="Winged helix' DNA-binding domain"/>
    <property type="match status" value="1"/>
</dbReference>
<dbReference type="PROSITE" id="PS50995">
    <property type="entry name" value="HTH_MARR_2"/>
    <property type="match status" value="1"/>
</dbReference>
<dbReference type="PANTHER" id="PTHR33164">
    <property type="entry name" value="TRANSCRIPTIONAL REGULATOR, MARR FAMILY"/>
    <property type="match status" value="1"/>
</dbReference>
<dbReference type="EMBL" id="JAVKGT010000014">
    <property type="protein sequence ID" value="MDR5711841.1"/>
    <property type="molecule type" value="Genomic_DNA"/>
</dbReference>
<dbReference type="PANTHER" id="PTHR33164:SF99">
    <property type="entry name" value="MARR FAMILY REGULATORY PROTEIN"/>
    <property type="match status" value="1"/>
</dbReference>
<organism evidence="3 4">
    <name type="scientific">Nesterenkonia flava</name>
    <dbReference type="NCBI Taxonomy" id="469799"/>
    <lineage>
        <taxon>Bacteria</taxon>
        <taxon>Bacillati</taxon>
        <taxon>Actinomycetota</taxon>
        <taxon>Actinomycetes</taxon>
        <taxon>Micrococcales</taxon>
        <taxon>Micrococcaceae</taxon>
        <taxon>Nesterenkonia</taxon>
    </lineage>
</organism>
<name>A0ABU1FT52_9MICC</name>
<dbReference type="InterPro" id="IPR000835">
    <property type="entry name" value="HTH_MarR-typ"/>
</dbReference>
<feature type="region of interest" description="Disordered" evidence="1">
    <location>
        <begin position="1"/>
        <end position="20"/>
    </location>
</feature>
<keyword evidence="4" id="KW-1185">Reference proteome</keyword>
<proteinExistence type="predicted"/>
<reference evidence="4" key="1">
    <citation type="submission" date="2023-07" db="EMBL/GenBank/DDBJ databases">
        <title>Description of three actinobacteria isolated from air of manufacturing shop in a pharmaceutical factory.</title>
        <authorList>
            <person name="Zhang D.-F."/>
        </authorList>
    </citation>
    <scope>NUCLEOTIDE SEQUENCE [LARGE SCALE GENOMIC DNA]</scope>
    <source>
        <strain evidence="4">CCTCC AB 207010</strain>
    </source>
</reference>
<dbReference type="InterPro" id="IPR036390">
    <property type="entry name" value="WH_DNA-bd_sf"/>
</dbReference>
<dbReference type="InterPro" id="IPR039422">
    <property type="entry name" value="MarR/SlyA-like"/>
</dbReference>
<dbReference type="Gene3D" id="1.10.10.10">
    <property type="entry name" value="Winged helix-like DNA-binding domain superfamily/Winged helix DNA-binding domain"/>
    <property type="match status" value="1"/>
</dbReference>
<evidence type="ECO:0000259" key="2">
    <source>
        <dbReference type="PROSITE" id="PS50995"/>
    </source>
</evidence>
<gene>
    <name evidence="3" type="ORF">RH857_06795</name>
</gene>
<dbReference type="Proteomes" id="UP001260872">
    <property type="component" value="Unassembled WGS sequence"/>
</dbReference>
<evidence type="ECO:0000256" key="1">
    <source>
        <dbReference type="SAM" id="MobiDB-lite"/>
    </source>
</evidence>
<feature type="domain" description="HTH marR-type" evidence="2">
    <location>
        <begin position="32"/>
        <end position="164"/>
    </location>
</feature>
<dbReference type="Pfam" id="PF12802">
    <property type="entry name" value="MarR_2"/>
    <property type="match status" value="1"/>
</dbReference>
<evidence type="ECO:0000313" key="3">
    <source>
        <dbReference type="EMBL" id="MDR5711841.1"/>
    </source>
</evidence>
<sequence length="171" mass="19099">MTDRTEPTSQLSPTAASYEGTERIDPARLRAWTDFLEAHSRLMRLLERDLKASHGLTLSEYDVLHRLEEAGDKPVRMSALAQALLYTTGGLTRLIDRMQDRGLIDRSTSPADRRVVHVVLTSHGLETLRQAAGTHLRGLQRYFGQHLPEGELHAVGTFMQRLVRTGDGGSL</sequence>
<dbReference type="SMART" id="SM00347">
    <property type="entry name" value="HTH_MARR"/>
    <property type="match status" value="1"/>
</dbReference>
<evidence type="ECO:0000313" key="4">
    <source>
        <dbReference type="Proteomes" id="UP001260872"/>
    </source>
</evidence>
<dbReference type="InterPro" id="IPR036388">
    <property type="entry name" value="WH-like_DNA-bd_sf"/>
</dbReference>
<accession>A0ABU1FT52</accession>
<dbReference type="RefSeq" id="WP_310537218.1">
    <property type="nucleotide sequence ID" value="NZ_BAAAOC010000001.1"/>
</dbReference>
<protein>
    <submittedName>
        <fullName evidence="3">MarR family transcriptional regulator</fullName>
    </submittedName>
</protein>
<dbReference type="PRINTS" id="PR00598">
    <property type="entry name" value="HTHMARR"/>
</dbReference>
<comment type="caution">
    <text evidence="3">The sequence shown here is derived from an EMBL/GenBank/DDBJ whole genome shotgun (WGS) entry which is preliminary data.</text>
</comment>